<dbReference type="EMBL" id="AHAM01000262">
    <property type="protein sequence ID" value="EHK53639.1"/>
    <property type="molecule type" value="Genomic_DNA"/>
</dbReference>
<dbReference type="PATRIC" id="fig|1107882.3.peg.5692"/>
<dbReference type="OrthoDB" id="9177203at2"/>
<gene>
    <name evidence="1" type="ORF">MAXJ12_29400</name>
</gene>
<dbReference type="RefSeq" id="WP_008839450.1">
    <property type="nucleotide sequence ID" value="NZ_AHAM01000262.1"/>
</dbReference>
<name>H0I093_9HYPH</name>
<keyword evidence="2" id="KW-1185">Reference proteome</keyword>
<accession>H0I093</accession>
<organism evidence="1 2">
    <name type="scientific">Mesorhizobium alhagi CCNWXJ12-2</name>
    <dbReference type="NCBI Taxonomy" id="1107882"/>
    <lineage>
        <taxon>Bacteria</taxon>
        <taxon>Pseudomonadati</taxon>
        <taxon>Pseudomonadota</taxon>
        <taxon>Alphaproteobacteria</taxon>
        <taxon>Hyphomicrobiales</taxon>
        <taxon>Phyllobacteriaceae</taxon>
        <taxon>Allomesorhizobium</taxon>
    </lineage>
</organism>
<protein>
    <submittedName>
        <fullName evidence="1">Uncharacterized protein</fullName>
    </submittedName>
</protein>
<reference evidence="1 2" key="1">
    <citation type="journal article" date="2012" name="J. Bacteriol.">
        <title>Draft Genome Sequence of Mesorhizobium alhagi CCNWXJ12-2T, a Novel Salt-Resistant Species Isolated from the Desert of Northwestern China.</title>
        <authorList>
            <person name="Zhou M."/>
            <person name="Chen W."/>
            <person name="Chen H."/>
            <person name="Wei G."/>
        </authorList>
    </citation>
    <scope>NUCLEOTIDE SEQUENCE [LARGE SCALE GENOMIC DNA]</scope>
    <source>
        <strain evidence="1 2">CCNWXJ12-2</strain>
    </source>
</reference>
<dbReference type="AlphaFoldDB" id="H0I093"/>
<proteinExistence type="predicted"/>
<evidence type="ECO:0000313" key="2">
    <source>
        <dbReference type="Proteomes" id="UP000003250"/>
    </source>
</evidence>
<sequence length="112" mass="13248">MMETSPASKSKRRVKPRRESWTTLRRFRCPEKNERFLITWRLDQAVNNHRGDGRFAFGCDERIYLPEEVFNALVIKLEQVDLPFDRYLLWCEHGTQSCDTEISSTLSPVRLA</sequence>
<dbReference type="Proteomes" id="UP000003250">
    <property type="component" value="Unassembled WGS sequence"/>
</dbReference>
<evidence type="ECO:0000313" key="1">
    <source>
        <dbReference type="EMBL" id="EHK53639.1"/>
    </source>
</evidence>